<evidence type="ECO:0000256" key="1">
    <source>
        <dbReference type="ARBA" id="ARBA00001933"/>
    </source>
</evidence>
<evidence type="ECO:0000256" key="6">
    <source>
        <dbReference type="PIRSR" id="PIRSR602129-50"/>
    </source>
</evidence>
<dbReference type="Pfam" id="PF00282">
    <property type="entry name" value="Pyridoxal_deC"/>
    <property type="match status" value="1"/>
</dbReference>
<evidence type="ECO:0000313" key="9">
    <source>
        <dbReference type="Proteomes" id="UP000193827"/>
    </source>
</evidence>
<evidence type="ECO:0000256" key="7">
    <source>
        <dbReference type="RuleBase" id="RU000382"/>
    </source>
</evidence>
<dbReference type="RefSeq" id="WP_139837879.1">
    <property type="nucleotide sequence ID" value="NZ_FWFL01000019.1"/>
</dbReference>
<evidence type="ECO:0000256" key="3">
    <source>
        <dbReference type="ARBA" id="ARBA00022793"/>
    </source>
</evidence>
<keyword evidence="4 6" id="KW-0663">Pyridoxal phosphate</keyword>
<evidence type="ECO:0000313" key="8">
    <source>
        <dbReference type="EMBL" id="SLN69856.1"/>
    </source>
</evidence>
<dbReference type="GO" id="GO:0019752">
    <property type="term" value="P:carboxylic acid metabolic process"/>
    <property type="evidence" value="ECO:0007669"/>
    <property type="project" value="InterPro"/>
</dbReference>
<accession>A0A1Y5TRJ8</accession>
<dbReference type="InterPro" id="IPR015422">
    <property type="entry name" value="PyrdxlP-dep_Trfase_small"/>
</dbReference>
<comment type="similarity">
    <text evidence="2 7">Belongs to the group II decarboxylase family.</text>
</comment>
<keyword evidence="5 7" id="KW-0456">Lyase</keyword>
<dbReference type="InterPro" id="IPR010977">
    <property type="entry name" value="Aromatic_deC"/>
</dbReference>
<dbReference type="PANTHER" id="PTHR11999">
    <property type="entry name" value="GROUP II PYRIDOXAL-5-PHOSPHATE DECARBOXYLASE"/>
    <property type="match status" value="1"/>
</dbReference>
<evidence type="ECO:0000256" key="5">
    <source>
        <dbReference type="ARBA" id="ARBA00023239"/>
    </source>
</evidence>
<keyword evidence="3" id="KW-0210">Decarboxylase</keyword>
<dbReference type="PANTHER" id="PTHR11999:SF70">
    <property type="entry name" value="MIP05841P"/>
    <property type="match status" value="1"/>
</dbReference>
<dbReference type="GO" id="GO:0030170">
    <property type="term" value="F:pyridoxal phosphate binding"/>
    <property type="evidence" value="ECO:0007669"/>
    <property type="project" value="InterPro"/>
</dbReference>
<comment type="cofactor">
    <cofactor evidence="1 6 7">
        <name>pyridoxal 5'-phosphate</name>
        <dbReference type="ChEBI" id="CHEBI:597326"/>
    </cofactor>
</comment>
<feature type="modified residue" description="N6-(pyridoxal phosphate)lysine" evidence="6">
    <location>
        <position position="295"/>
    </location>
</feature>
<keyword evidence="9" id="KW-1185">Reference proteome</keyword>
<dbReference type="AlphaFoldDB" id="A0A1Y5TRJ8"/>
<dbReference type="EMBL" id="FWFL01000019">
    <property type="protein sequence ID" value="SLN69856.1"/>
    <property type="molecule type" value="Genomic_DNA"/>
</dbReference>
<dbReference type="Gene3D" id="3.40.640.10">
    <property type="entry name" value="Type I PLP-dependent aspartate aminotransferase-like (Major domain)"/>
    <property type="match status" value="1"/>
</dbReference>
<evidence type="ECO:0000256" key="2">
    <source>
        <dbReference type="ARBA" id="ARBA00009533"/>
    </source>
</evidence>
<dbReference type="SUPFAM" id="SSF53383">
    <property type="entry name" value="PLP-dependent transferases"/>
    <property type="match status" value="1"/>
</dbReference>
<organism evidence="8 9">
    <name type="scientific">Roseovarius litorisediminis</name>
    <dbReference type="NCBI Taxonomy" id="1312363"/>
    <lineage>
        <taxon>Bacteria</taxon>
        <taxon>Pseudomonadati</taxon>
        <taxon>Pseudomonadota</taxon>
        <taxon>Alphaproteobacteria</taxon>
        <taxon>Rhodobacterales</taxon>
        <taxon>Roseobacteraceae</taxon>
        <taxon>Roseovarius</taxon>
    </lineage>
</organism>
<dbReference type="OrthoDB" id="9803665at2"/>
<sequence>MKHAHAFPAVTGPLATASAYATGYRDSKKHLHPTANLDDLRNAFGGDLPAKGQPGEQVIADLIHAAEPGLVGNTQPGFLAWVMGSSHTTGVAADWLTSIWGQNAAIYQCSPAAATAEEVACDWVLDILDLPRKASVGITTGATMASFIGLAAARDEVLRRAGHDFSQDGLQGTPRITIFISDDTHVSNLAALRYLGLGNRNIERIPTDDQGRLVIRALADRMALFRGPKIMVATAGHINSGAFDDFHALADLAIQHDAWLHIDAAFGLWARASLSTRAMTTGIDRADSWSTDGHKWLQIPFDSGFAIVKDKDAHRRAMDISASYLSEAPGDGRNATHFNPELSRRARGFTVWATLKALGRDGISDMVHNHCNCASLLAYKLEGTPGIIIHNDVVLNQLVLSFDRGRGAEDTDQMTQAMEAALNADGQHFFRTAVWQGRKVLRVSIISVDTGPLDIQLLARKMKDLWKDICG</sequence>
<dbReference type="GO" id="GO:0033983">
    <property type="term" value="F:diaminobutyrate decarboxylase activity"/>
    <property type="evidence" value="ECO:0007669"/>
    <property type="project" value="UniProtKB-EC"/>
</dbReference>
<protein>
    <submittedName>
        <fullName evidence="8">L-2,4-diaminobutyrate decarboxylase</fullName>
        <ecNumber evidence="8">4.1.1.86</ecNumber>
    </submittedName>
</protein>
<dbReference type="InterPro" id="IPR002129">
    <property type="entry name" value="PyrdxlP-dep_de-COase"/>
</dbReference>
<evidence type="ECO:0000256" key="4">
    <source>
        <dbReference type="ARBA" id="ARBA00022898"/>
    </source>
</evidence>
<proteinExistence type="inferred from homology"/>
<dbReference type="Proteomes" id="UP000193827">
    <property type="component" value="Unassembled WGS sequence"/>
</dbReference>
<dbReference type="EC" id="4.1.1.86" evidence="8"/>
<reference evidence="8 9" key="1">
    <citation type="submission" date="2017-03" db="EMBL/GenBank/DDBJ databases">
        <authorList>
            <person name="Afonso C.L."/>
            <person name="Miller P.J."/>
            <person name="Scott M.A."/>
            <person name="Spackman E."/>
            <person name="Goraichik I."/>
            <person name="Dimitrov K.M."/>
            <person name="Suarez D.L."/>
            <person name="Swayne D.E."/>
        </authorList>
    </citation>
    <scope>NUCLEOTIDE SEQUENCE [LARGE SCALE GENOMIC DNA]</scope>
    <source>
        <strain evidence="8 9">CECT 8287</strain>
    </source>
</reference>
<dbReference type="InterPro" id="IPR015424">
    <property type="entry name" value="PyrdxlP-dep_Trfase"/>
</dbReference>
<name>A0A1Y5TRJ8_9RHOB</name>
<gene>
    <name evidence="8" type="primary">ddc</name>
    <name evidence="8" type="ORF">PEL8287_03886</name>
</gene>
<dbReference type="Gene3D" id="3.90.1150.10">
    <property type="entry name" value="Aspartate Aminotransferase, domain 1"/>
    <property type="match status" value="1"/>
</dbReference>
<dbReference type="InterPro" id="IPR015421">
    <property type="entry name" value="PyrdxlP-dep_Trfase_major"/>
</dbReference>